<dbReference type="PANTHER" id="PTHR33064:SF37">
    <property type="entry name" value="RIBONUCLEASE H"/>
    <property type="match status" value="1"/>
</dbReference>
<dbReference type="SUPFAM" id="SSF56672">
    <property type="entry name" value="DNA/RNA polymerases"/>
    <property type="match status" value="1"/>
</dbReference>
<dbReference type="Proteomes" id="UP000531151">
    <property type="component" value="Unassembled WGS sequence"/>
</dbReference>
<gene>
    <name evidence="4" type="primary">Tf26</name>
    <name evidence="4" type="ORF">GEOCAL_R01266</name>
</gene>
<keyword evidence="5" id="KW-1185">Reference proteome</keyword>
<feature type="non-terminal residue" evidence="4">
    <location>
        <position position="160"/>
    </location>
</feature>
<dbReference type="EMBL" id="VWPV01015319">
    <property type="protein sequence ID" value="NWH61112.1"/>
    <property type="molecule type" value="Genomic_DNA"/>
</dbReference>
<feature type="domain" description="Reverse transcriptase" evidence="3">
    <location>
        <begin position="5"/>
        <end position="71"/>
    </location>
</feature>
<dbReference type="Pfam" id="PF00078">
    <property type="entry name" value="RVT_1"/>
    <property type="match status" value="1"/>
</dbReference>
<comment type="caution">
    <text evidence="4">The sequence shown here is derived from an EMBL/GenBank/DDBJ whole genome shotgun (WGS) entry which is preliminary data.</text>
</comment>
<dbReference type="Gene3D" id="3.30.70.270">
    <property type="match status" value="1"/>
</dbReference>
<feature type="non-terminal residue" evidence="4">
    <location>
        <position position="1"/>
    </location>
</feature>
<reference evidence="4 5" key="1">
    <citation type="submission" date="2019-09" db="EMBL/GenBank/DDBJ databases">
        <title>Bird 10,000 Genomes (B10K) Project - Family phase.</title>
        <authorList>
            <person name="Zhang G."/>
        </authorList>
    </citation>
    <scope>NUCLEOTIDE SEQUENCE [LARGE SCALE GENOMIC DNA]</scope>
    <source>
        <strain evidence="4">B10K-CU-031-07</strain>
        <tissue evidence="4">Muscle</tissue>
    </source>
</reference>
<dbReference type="EC" id="3.1.26.4" evidence="2"/>
<dbReference type="AlphaFoldDB" id="A0A7K4J746"/>
<evidence type="ECO:0000313" key="5">
    <source>
        <dbReference type="Proteomes" id="UP000531151"/>
    </source>
</evidence>
<evidence type="ECO:0000259" key="3">
    <source>
        <dbReference type="Pfam" id="PF00078"/>
    </source>
</evidence>
<name>A0A7K4J746_GEOCA</name>
<dbReference type="OrthoDB" id="9950135at2759"/>
<evidence type="ECO:0000313" key="4">
    <source>
        <dbReference type="EMBL" id="NWH61112.1"/>
    </source>
</evidence>
<accession>A0A7K4J746</accession>
<organism evidence="4 5">
    <name type="scientific">Geococcyx californianus</name>
    <name type="common">Greater roadrunner</name>
    <name type="synonym">Saurothera californiana</name>
    <dbReference type="NCBI Taxonomy" id="8947"/>
    <lineage>
        <taxon>Eukaryota</taxon>
        <taxon>Metazoa</taxon>
        <taxon>Chordata</taxon>
        <taxon>Craniata</taxon>
        <taxon>Vertebrata</taxon>
        <taxon>Euteleostomi</taxon>
        <taxon>Archelosauria</taxon>
        <taxon>Archosauria</taxon>
        <taxon>Dinosauria</taxon>
        <taxon>Saurischia</taxon>
        <taxon>Theropoda</taxon>
        <taxon>Coelurosauria</taxon>
        <taxon>Aves</taxon>
        <taxon>Neognathae</taxon>
        <taxon>Neoaves</taxon>
        <taxon>Otidimorphae</taxon>
        <taxon>Cuculiformes</taxon>
        <taxon>Neomorphidae</taxon>
        <taxon>Geococcyx</taxon>
    </lineage>
</organism>
<proteinExistence type="inferred from homology"/>
<dbReference type="InterPro" id="IPR043128">
    <property type="entry name" value="Rev_trsase/Diguanyl_cyclase"/>
</dbReference>
<dbReference type="GO" id="GO:0004523">
    <property type="term" value="F:RNA-DNA hybrid ribonuclease activity"/>
    <property type="evidence" value="ECO:0007669"/>
    <property type="project" value="UniProtKB-EC"/>
</dbReference>
<protein>
    <recommendedName>
        <fullName evidence="2">ribonuclease H</fullName>
        <ecNumber evidence="2">3.1.26.4</ecNumber>
    </recommendedName>
</protein>
<evidence type="ECO:0000256" key="1">
    <source>
        <dbReference type="ARBA" id="ARBA00010879"/>
    </source>
</evidence>
<dbReference type="PANTHER" id="PTHR33064">
    <property type="entry name" value="POL PROTEIN"/>
    <property type="match status" value="1"/>
</dbReference>
<dbReference type="InterPro" id="IPR051320">
    <property type="entry name" value="Viral_Replic_Matur_Polypro"/>
</dbReference>
<dbReference type="InterPro" id="IPR043502">
    <property type="entry name" value="DNA/RNA_pol_sf"/>
</dbReference>
<dbReference type="InterPro" id="IPR000477">
    <property type="entry name" value="RT_dom"/>
</dbReference>
<sequence length="160" mass="18131">HALAQELAEICPEEGVKLYQYIDDLLIDGPDVTPVGQTQTKVVAHLENLRLKIPTEKIQFLSPEVKFLGIRWKGGVVCIPPETLTALEMIKMPENKKELQHIQGLLTIDTHIGLFHYSLYDLTRKGVTWDWTPIHEKTLKLLIFEAGIQQALGKMHPTDS</sequence>
<comment type="similarity">
    <text evidence="1">Belongs to the beta type-B retroviral polymerase family. HERV class-II K(HML-2) pol subfamily.</text>
</comment>
<evidence type="ECO:0000256" key="2">
    <source>
        <dbReference type="ARBA" id="ARBA00012180"/>
    </source>
</evidence>